<evidence type="ECO:0000256" key="2">
    <source>
        <dbReference type="RuleBase" id="RU003452"/>
    </source>
</evidence>
<dbReference type="Gene3D" id="2.40.128.150">
    <property type="entry name" value="Cysteine proteinases"/>
    <property type="match status" value="1"/>
</dbReference>
<dbReference type="OrthoDB" id="7181050at2"/>
<dbReference type="Proteomes" id="UP000190037">
    <property type="component" value="Unassembled WGS sequence"/>
</dbReference>
<proteinExistence type="inferred from homology"/>
<dbReference type="InterPro" id="IPR001447">
    <property type="entry name" value="Arylamine_N-AcTrfase"/>
</dbReference>
<comment type="caution">
    <text evidence="3">The sequence shown here is derived from an EMBL/GenBank/DDBJ whole genome shotgun (WGS) entry which is preliminary data.</text>
</comment>
<dbReference type="GO" id="GO:0016407">
    <property type="term" value="F:acetyltransferase activity"/>
    <property type="evidence" value="ECO:0007669"/>
    <property type="project" value="InterPro"/>
</dbReference>
<evidence type="ECO:0000256" key="1">
    <source>
        <dbReference type="ARBA" id="ARBA00006547"/>
    </source>
</evidence>
<keyword evidence="3" id="KW-0808">Transferase</keyword>
<keyword evidence="4" id="KW-1185">Reference proteome</keyword>
<dbReference type="Gene3D" id="3.30.2140.10">
    <property type="entry name" value="Arylamine N-acetyltransferase"/>
    <property type="match status" value="1"/>
</dbReference>
<dbReference type="AlphaFoldDB" id="A0A1T3P621"/>
<sequence length="265" mass="29564">MNPNRIDGYLALLGVPRPASPDPGTLAELQWRHLLTVPFENLDIHLGRPLSLDEDALFAKVLDRRRGGLCYELCVAFAVLLRELGYRVTLLSAYTYGGSGRVGIPFDHLALRVDLEHPWLVDVGFGRFTHHPIRLDLRTNQVDPGGVFRIVDGEYGEVDILHDGKLAYRLEPRPRVSDDFVTGCWWHQTAPASRFTHAPVCSLALPDGRITISDRTLIRTGGADRHEEQLVDDAALLAAYREHFDITLDRVPGRPTNAPIPADTP</sequence>
<dbReference type="PANTHER" id="PTHR11786">
    <property type="entry name" value="N-HYDROXYARYLAMINE O-ACETYLTRANSFERASE"/>
    <property type="match status" value="1"/>
</dbReference>
<evidence type="ECO:0000313" key="4">
    <source>
        <dbReference type="Proteomes" id="UP000190037"/>
    </source>
</evidence>
<reference evidence="3 4" key="1">
    <citation type="submission" date="2017-03" db="EMBL/GenBank/DDBJ databases">
        <title>Draft genome sequence of Streptomyces scabrisporus NF3, endophyte isolated from Amphipterygium adstringens.</title>
        <authorList>
            <person name="Vazquez M."/>
            <person name="Ceapa C.D."/>
            <person name="Rodriguez Luna D."/>
            <person name="Sanchez Esquivel S."/>
        </authorList>
    </citation>
    <scope>NUCLEOTIDE SEQUENCE [LARGE SCALE GENOMIC DNA]</scope>
    <source>
        <strain evidence="3 4">NF3</strain>
    </source>
</reference>
<dbReference type="SUPFAM" id="SSF54001">
    <property type="entry name" value="Cysteine proteinases"/>
    <property type="match status" value="1"/>
</dbReference>
<dbReference type="InterPro" id="IPR038765">
    <property type="entry name" value="Papain-like_cys_pep_sf"/>
</dbReference>
<organism evidence="3 4">
    <name type="scientific">Embleya scabrispora</name>
    <dbReference type="NCBI Taxonomy" id="159449"/>
    <lineage>
        <taxon>Bacteria</taxon>
        <taxon>Bacillati</taxon>
        <taxon>Actinomycetota</taxon>
        <taxon>Actinomycetes</taxon>
        <taxon>Kitasatosporales</taxon>
        <taxon>Streptomycetaceae</taxon>
        <taxon>Embleya</taxon>
    </lineage>
</organism>
<dbReference type="PRINTS" id="PR01543">
    <property type="entry name" value="ANATRNSFRASE"/>
</dbReference>
<dbReference type="STRING" id="159449.B4N89_29795"/>
<dbReference type="RefSeq" id="WP_078978855.1">
    <property type="nucleotide sequence ID" value="NZ_MWQN01000001.1"/>
</dbReference>
<dbReference type="Pfam" id="PF00797">
    <property type="entry name" value="Acetyltransf_2"/>
    <property type="match status" value="1"/>
</dbReference>
<dbReference type="EMBL" id="MWQN01000001">
    <property type="protein sequence ID" value="OPC84557.1"/>
    <property type="molecule type" value="Genomic_DNA"/>
</dbReference>
<name>A0A1T3P621_9ACTN</name>
<gene>
    <name evidence="3" type="ORF">B4N89_29795</name>
</gene>
<comment type="similarity">
    <text evidence="1 2">Belongs to the arylamine N-acetyltransferase family.</text>
</comment>
<evidence type="ECO:0000313" key="3">
    <source>
        <dbReference type="EMBL" id="OPC84557.1"/>
    </source>
</evidence>
<protein>
    <submittedName>
        <fullName evidence="3">Acetyltransferase</fullName>
    </submittedName>
</protein>
<accession>A0A1T3P621</accession>
<dbReference type="PANTHER" id="PTHR11786:SF0">
    <property type="entry name" value="ARYLAMINE N-ACETYLTRANSFERASE 4-RELATED"/>
    <property type="match status" value="1"/>
</dbReference>